<evidence type="ECO:0000313" key="2">
    <source>
        <dbReference type="EMBL" id="TKF36103.1"/>
    </source>
</evidence>
<dbReference type="GO" id="GO:0003677">
    <property type="term" value="F:DNA binding"/>
    <property type="evidence" value="ECO:0007669"/>
    <property type="project" value="InterPro"/>
</dbReference>
<proteinExistence type="predicted"/>
<gene>
    <name evidence="2" type="ORF">FCV50_02535</name>
</gene>
<sequence length="716" mass="82490">MKKLHVSLDENHQDTSTVIDLLAGYDAEMQTYKGNYTASWLLSDIHAKKWIIRTPKTIVVKKGTAGSEYKYVRTVTWERYLPNGTVLTDDCNKKFLEFIQKIFFLTCEKGRSGSRLSAVGVTTAASALLQFVSWMYLYSSIFEPDKYGFAKISQSTLKQFAKEFICMGSFGALNVAQRIVSQMDIGIKVRKKKDYLSLNSRDIEKIQSYFEENQCYMKNDKGLKHVSRKKISSLFGISKQEMNSHAGTAFFRQFEPEYLAINNLVLLPINSLKQYPSHRTPLIDEIKEKVYTDAMVSDLFDFLCKAMSFRTLFKELLPRGESLKIGELRAYITSISRPTERTRWIPLETSLLLINKSIDIIVNDADAILDYYEKMVSRFKKRGYLDRNNCIRSSIHKGDLIVDSLPQELKKYNIISFNTSELSYKNGDGKSFVCIVELLVASCIILISGLKPIRIEELISLDYDCLYFKEGDGYWLEQALVKSGINDVLPETAKPIPKIAARAIQYLQRLNDIAKNISENVRKKESSYLFYQLLLGSNNNNASILNGDRVRRLLAQLCDYVGTSVDEFGRRWYVDIHELRKSFLLTFFWTFKESSLDACQWIAGHKDPEHVHAYLHASKAGEEMTEIEAEFARQQMYLFNENSNMVDLKNTEELYNDVCMHFKVKDVSEIDEDELSEWLELCIIKGIYSIETIGLKEANQIFDECRVAFRLRKESA</sequence>
<dbReference type="GO" id="GO:0006310">
    <property type="term" value="P:DNA recombination"/>
    <property type="evidence" value="ECO:0007669"/>
    <property type="project" value="UniProtKB-KW"/>
</dbReference>
<evidence type="ECO:0000256" key="1">
    <source>
        <dbReference type="ARBA" id="ARBA00023172"/>
    </source>
</evidence>
<dbReference type="Proteomes" id="UP000307574">
    <property type="component" value="Unassembled WGS sequence"/>
</dbReference>
<protein>
    <submittedName>
        <fullName evidence="2">Uncharacterized protein</fullName>
    </submittedName>
</protein>
<dbReference type="InterPro" id="IPR013762">
    <property type="entry name" value="Integrase-like_cat_sf"/>
</dbReference>
<accession>A0A4U1ZMD0</accession>
<dbReference type="AlphaFoldDB" id="A0A4U1ZMD0"/>
<evidence type="ECO:0000313" key="3">
    <source>
        <dbReference type="Proteomes" id="UP000307574"/>
    </source>
</evidence>
<dbReference type="Gene3D" id="1.10.443.10">
    <property type="entry name" value="Intergrase catalytic core"/>
    <property type="match status" value="1"/>
</dbReference>
<dbReference type="GO" id="GO:0015074">
    <property type="term" value="P:DNA integration"/>
    <property type="evidence" value="ECO:0007669"/>
    <property type="project" value="InterPro"/>
</dbReference>
<comment type="caution">
    <text evidence="2">The sequence shown here is derived from an EMBL/GenBank/DDBJ whole genome shotgun (WGS) entry which is preliminary data.</text>
</comment>
<reference evidence="2 3" key="1">
    <citation type="submission" date="2019-04" db="EMBL/GenBank/DDBJ databases">
        <title>A reverse ecology approach based on a biological definition of microbial populations.</title>
        <authorList>
            <person name="Arevalo P."/>
            <person name="Vaninsberghe D."/>
            <person name="Elsherbini J."/>
            <person name="Gore J."/>
            <person name="Polz M."/>
        </authorList>
    </citation>
    <scope>NUCLEOTIDE SEQUENCE [LARGE SCALE GENOMIC DNA]</scope>
    <source>
        <strain evidence="2 3">10N.261.46.F4</strain>
    </source>
</reference>
<name>A0A4U1ZMD0_9VIBR</name>
<dbReference type="SUPFAM" id="SSF56349">
    <property type="entry name" value="DNA breaking-rejoining enzymes"/>
    <property type="match status" value="1"/>
</dbReference>
<dbReference type="EMBL" id="SYUV01000007">
    <property type="protein sequence ID" value="TKF36103.1"/>
    <property type="molecule type" value="Genomic_DNA"/>
</dbReference>
<dbReference type="InterPro" id="IPR011010">
    <property type="entry name" value="DNA_brk_join_enz"/>
</dbReference>
<keyword evidence="1" id="KW-0233">DNA recombination</keyword>
<organism evidence="2 3">
    <name type="scientific">Vibrio kanaloae</name>
    <dbReference type="NCBI Taxonomy" id="170673"/>
    <lineage>
        <taxon>Bacteria</taxon>
        <taxon>Pseudomonadati</taxon>
        <taxon>Pseudomonadota</taxon>
        <taxon>Gammaproteobacteria</taxon>
        <taxon>Vibrionales</taxon>
        <taxon>Vibrionaceae</taxon>
        <taxon>Vibrio</taxon>
    </lineage>
</organism>
<dbReference type="RefSeq" id="WP_136979023.1">
    <property type="nucleotide sequence ID" value="NZ_SYUV01000007.1"/>
</dbReference>